<dbReference type="Pfam" id="PF19283">
    <property type="entry name" value="APEH_N"/>
    <property type="match status" value="1"/>
</dbReference>
<keyword evidence="2" id="KW-0378">Hydrolase</keyword>
<organism evidence="4">
    <name type="scientific">Zea mays</name>
    <name type="common">Maize</name>
    <dbReference type="NCBI Taxonomy" id="4577"/>
    <lineage>
        <taxon>Eukaryota</taxon>
        <taxon>Viridiplantae</taxon>
        <taxon>Streptophyta</taxon>
        <taxon>Embryophyta</taxon>
        <taxon>Tracheophyta</taxon>
        <taxon>Spermatophyta</taxon>
        <taxon>Magnoliopsida</taxon>
        <taxon>Liliopsida</taxon>
        <taxon>Poales</taxon>
        <taxon>Poaceae</taxon>
        <taxon>PACMAD clade</taxon>
        <taxon>Panicoideae</taxon>
        <taxon>Andropogonodae</taxon>
        <taxon>Andropogoneae</taxon>
        <taxon>Tripsacinae</taxon>
        <taxon>Zea</taxon>
    </lineage>
</organism>
<comment type="similarity">
    <text evidence="1">Belongs to the peptidase S9C family.</text>
</comment>
<dbReference type="PANTHER" id="PTHR42776">
    <property type="entry name" value="SERINE PEPTIDASE S9 FAMILY MEMBER"/>
    <property type="match status" value="1"/>
</dbReference>
<name>A0A1D6KV29_MAIZE</name>
<gene>
    <name evidence="4" type="ORF">ZEAMMB73_Zm00001d032956</name>
</gene>
<dbReference type="PANTHER" id="PTHR42776:SF4">
    <property type="entry name" value="ACYLAMINO-ACID-RELEASING ENZYME"/>
    <property type="match status" value="1"/>
</dbReference>
<protein>
    <submittedName>
        <fullName evidence="4">Acylamino-acid-releasing enzyme</fullName>
    </submittedName>
</protein>
<dbReference type="EMBL" id="CM007647">
    <property type="protein sequence ID" value="ONM06406.1"/>
    <property type="molecule type" value="Genomic_DNA"/>
</dbReference>
<dbReference type="InterPro" id="IPR045550">
    <property type="entry name" value="AARE_N"/>
</dbReference>
<evidence type="ECO:0000313" key="4">
    <source>
        <dbReference type="EMBL" id="ONM06406.1"/>
    </source>
</evidence>
<accession>A0A1D6KV29</accession>
<feature type="domain" description="Acylamino-acid-releasing enzyme N-terminal" evidence="3">
    <location>
        <begin position="67"/>
        <end position="507"/>
    </location>
</feature>
<dbReference type="ExpressionAtlas" id="A0A1D6KV29">
    <property type="expression patterns" value="baseline and differential"/>
</dbReference>
<dbReference type="GO" id="GO:0016787">
    <property type="term" value="F:hydrolase activity"/>
    <property type="evidence" value="ECO:0007669"/>
    <property type="project" value="UniProtKB-KW"/>
</dbReference>
<evidence type="ECO:0000259" key="3">
    <source>
        <dbReference type="Pfam" id="PF19283"/>
    </source>
</evidence>
<dbReference type="AlphaFoldDB" id="A0A1D6KV29"/>
<evidence type="ECO:0000256" key="1">
    <source>
        <dbReference type="ARBA" id="ARBA00010040"/>
    </source>
</evidence>
<proteinExistence type="inferred from homology"/>
<sequence length="513" mass="56367">MVVLVRVLVACAKFRCPAANLLLSASTSRVRAQPGGPLLRQRTSKVSLRSIAMSTTQASEAAADKGLPLAVDATMIDEYASQSKLLQEFVKIPTIGKAWIFNSKDDDMSKAVVSIGKSDLLANKRRQFLLNTHISKSPSKSVDFQWSPFPTEISGVSAIVPSPSGEKLLLVRNSEDDSPTKLEIWGPCQLENEIHIAKSVHGSLYTDEWFEGISWNQEETFIAYVAEEPPQPKPVFNDYGFKKEGLSEKDCKSWKGQGDWEETWGETYSKKRIPALFVINISSGEVRPVKQIPRSLSVGQVIWAPSSSYSLVFVAWSSDNGFQGTPRKLGIKYCYNRPCALYAAPDPFGQEAEKSLTEGNKGETTTMIKLTANLSSAFFPRFSPDGKYLVFISAKSAVDSGAHNATNSLHRIEWCTDGKLDGSLGVADVVPIVLCPKDNCFPGLYCFGLLRDPWLTDGQTMIISSVWGSREVILSVNVVSCELSRVSPQDSDYSWNVLAVDKNNILAGNPMII</sequence>
<reference evidence="4" key="1">
    <citation type="submission" date="2015-12" db="EMBL/GenBank/DDBJ databases">
        <title>Update maize B73 reference genome by single molecule sequencing technologies.</title>
        <authorList>
            <consortium name="Maize Genome Sequencing Project"/>
            <person name="Ware D."/>
        </authorList>
    </citation>
    <scope>NUCLEOTIDE SEQUENCE [LARGE SCALE GENOMIC DNA]</scope>
    <source>
        <tissue evidence="4">Seedling</tissue>
    </source>
</reference>
<evidence type="ECO:0000256" key="2">
    <source>
        <dbReference type="ARBA" id="ARBA00022801"/>
    </source>
</evidence>
<dbReference type="SUPFAM" id="SSF82171">
    <property type="entry name" value="DPP6 N-terminal domain-like"/>
    <property type="match status" value="1"/>
</dbReference>